<feature type="domain" description="W2" evidence="10">
    <location>
        <begin position="520"/>
        <end position="691"/>
    </location>
</feature>
<dbReference type="InterPro" id="IPR003307">
    <property type="entry name" value="W2_domain"/>
</dbReference>
<keyword evidence="12" id="KW-1185">Reference proteome</keyword>
<dbReference type="GO" id="GO:0005851">
    <property type="term" value="C:eukaryotic translation initiation factor 2B complex"/>
    <property type="evidence" value="ECO:0007669"/>
    <property type="project" value="TreeGrafter"/>
</dbReference>
<evidence type="ECO:0000256" key="3">
    <source>
        <dbReference type="ARBA" id="ARBA00022490"/>
    </source>
</evidence>
<evidence type="ECO:0000256" key="8">
    <source>
        <dbReference type="ARBA" id="ARBA00046432"/>
    </source>
</evidence>
<dbReference type="EMBL" id="SWFS01000155">
    <property type="protein sequence ID" value="KAA8915592.1"/>
    <property type="molecule type" value="Genomic_DNA"/>
</dbReference>
<dbReference type="SUPFAM" id="SSF51161">
    <property type="entry name" value="Trimeric LpxA-like enzymes"/>
    <property type="match status" value="1"/>
</dbReference>
<dbReference type="InterPro" id="IPR035543">
    <property type="entry name" value="eIF-2B_epsilon_N"/>
</dbReference>
<organism evidence="11 12">
    <name type="scientific">Trichomonascus ciferrii</name>
    <dbReference type="NCBI Taxonomy" id="44093"/>
    <lineage>
        <taxon>Eukaryota</taxon>
        <taxon>Fungi</taxon>
        <taxon>Dikarya</taxon>
        <taxon>Ascomycota</taxon>
        <taxon>Saccharomycotina</taxon>
        <taxon>Dipodascomycetes</taxon>
        <taxon>Dipodascales</taxon>
        <taxon>Trichomonascaceae</taxon>
        <taxon>Trichomonascus</taxon>
        <taxon>Trichomonascus ciferrii complex</taxon>
    </lineage>
</organism>
<dbReference type="VEuPathDB" id="FungiDB:TRICI_002237"/>
<dbReference type="GO" id="GO:0003743">
    <property type="term" value="F:translation initiation factor activity"/>
    <property type="evidence" value="ECO:0007669"/>
    <property type="project" value="UniProtKB-KW"/>
</dbReference>
<dbReference type="InterPro" id="IPR005835">
    <property type="entry name" value="NTP_transferase_dom"/>
</dbReference>
<dbReference type="CDD" id="cd05787">
    <property type="entry name" value="LbH_eIF2B_epsilon"/>
    <property type="match status" value="1"/>
</dbReference>
<evidence type="ECO:0000313" key="11">
    <source>
        <dbReference type="EMBL" id="KAA8915592.1"/>
    </source>
</evidence>
<dbReference type="InterPro" id="IPR016024">
    <property type="entry name" value="ARM-type_fold"/>
</dbReference>
<comment type="subunit">
    <text evidence="8">Component of the translation initiation factor 2B (eIF2B) complex which is a heterodecamer of two sets of five different subunits: alpha, beta, gamma, delta and epsilon. Subunits alpha, beta and delta comprise a regulatory subcomplex and subunits epsilon and gamma comprise a catalytic subcomplex. Within the complex, the hexameric regulatory complex resides at the center, with the two heterodimeric catalytic subcomplexes bound on opposite sides.</text>
</comment>
<dbReference type="GO" id="GO:0005085">
    <property type="term" value="F:guanyl-nucleotide exchange factor activity"/>
    <property type="evidence" value="ECO:0007669"/>
    <property type="project" value="InterPro"/>
</dbReference>
<dbReference type="GO" id="GO:0005829">
    <property type="term" value="C:cytosol"/>
    <property type="evidence" value="ECO:0007669"/>
    <property type="project" value="UniProtKB-SubCell"/>
</dbReference>
<dbReference type="PANTHER" id="PTHR45887">
    <property type="entry name" value="TRANSLATION INITIATION FACTOR EIF-2B SUBUNIT EPSILON"/>
    <property type="match status" value="1"/>
</dbReference>
<accession>A0A642V8K4</accession>
<evidence type="ECO:0000313" key="12">
    <source>
        <dbReference type="Proteomes" id="UP000761534"/>
    </source>
</evidence>
<dbReference type="GO" id="GO:0031369">
    <property type="term" value="F:translation initiation factor binding"/>
    <property type="evidence" value="ECO:0007669"/>
    <property type="project" value="InterPro"/>
</dbReference>
<dbReference type="CDD" id="cd04197">
    <property type="entry name" value="eIF-2B_epsilon_N"/>
    <property type="match status" value="1"/>
</dbReference>
<evidence type="ECO:0000256" key="9">
    <source>
        <dbReference type="SAM" id="MobiDB-lite"/>
    </source>
</evidence>
<evidence type="ECO:0000256" key="4">
    <source>
        <dbReference type="ARBA" id="ARBA00022540"/>
    </source>
</evidence>
<protein>
    <recommendedName>
        <fullName evidence="6">Translation initiation factor eIF2B subunit epsilon</fullName>
    </recommendedName>
    <alternativeName>
        <fullName evidence="7">eIF2B GDP-GTP exchange factor subunit epsilon</fullName>
    </alternativeName>
</protein>
<comment type="similarity">
    <text evidence="2">Belongs to the eIF-2B gamma/epsilon subunits family.</text>
</comment>
<dbReference type="AlphaFoldDB" id="A0A642V8K4"/>
<sequence>MPPKEKKHGKKGGGDLVNEDKLQAIVLSDSYQTRFMPLTAEKPRCLLPLANTPLIEYTLEFLATAGVGDVYVVCCSLSDMVEEYVKKSKWNGPGSPFRVYTILAPESSSVGDVMRDLDTKGLIRGDFLLISGDVVCNMDFQKVLDEHNERKAKDKNAIMTMVLREGSALHRTRQRTDPGLFVLDQENGRCLRYETAKETGAIALDAEVLEEHDNIAFRNDLIDCQIDICTPDVPALFQENFDYDHIRQDFVKGILTSDLLGKTIYTHLISKKYGARVQSAQTYDAVSRDIISRYTYPIVPDSNLVDDQTFNYQLGHIYKENGVVLAQSCHIESGTVIGADTFIGGGSRISKSVIGRRCKIGENVVLDGAYIWDDVVIEDNVTIKQAIVADKAIIKSHANIEPGAVISFNVVIGHGRTIQGNMKVTLKGDDDDDFTVVGEDGQGMLYYESEVDQDDESSSASLHKTTDGLVYSMEHLYMSDTSIISDDEEAQRQRTKKQKHKRAYSTNSAAAFSDVAGDDSDEDEDFISEAVASINRSIEENHALDVAVLELNTLRMTMNASYEEVREATMTSLVGYVVKLINLESFNVKDATKKVFVKYAPMIAKQIFEYEDQVHLLQSLQEQCARRPQGGKIFIWAVDTLYDRDILDEDYITQWWDSTQSQTTSKLVTVRQEFQPWYTWLKTADEDDSSEDSEELDSDDD</sequence>
<comment type="subcellular location">
    <subcellularLocation>
        <location evidence="1">Cytoplasm</location>
        <location evidence="1">Cytosol</location>
    </subcellularLocation>
</comment>
<dbReference type="SMART" id="SM00515">
    <property type="entry name" value="eIF5C"/>
    <property type="match status" value="1"/>
</dbReference>
<dbReference type="Pfam" id="PF00483">
    <property type="entry name" value="NTP_transferase"/>
    <property type="match status" value="1"/>
</dbReference>
<keyword evidence="3" id="KW-0963">Cytoplasm</keyword>
<dbReference type="CDD" id="cd11558">
    <property type="entry name" value="W2_eIF2B_epsilon"/>
    <property type="match status" value="1"/>
</dbReference>
<dbReference type="Pfam" id="PF02020">
    <property type="entry name" value="W2"/>
    <property type="match status" value="1"/>
</dbReference>
<dbReference type="Gene3D" id="3.90.550.10">
    <property type="entry name" value="Spore Coat Polysaccharide Biosynthesis Protein SpsA, Chain A"/>
    <property type="match status" value="1"/>
</dbReference>
<evidence type="ECO:0000256" key="7">
    <source>
        <dbReference type="ARBA" id="ARBA00044345"/>
    </source>
</evidence>
<feature type="compositionally biased region" description="Basic residues" evidence="9">
    <location>
        <begin position="493"/>
        <end position="503"/>
    </location>
</feature>
<evidence type="ECO:0000259" key="10">
    <source>
        <dbReference type="PROSITE" id="PS51363"/>
    </source>
</evidence>
<dbReference type="SUPFAM" id="SSF48371">
    <property type="entry name" value="ARM repeat"/>
    <property type="match status" value="1"/>
</dbReference>
<dbReference type="Gene3D" id="1.25.40.180">
    <property type="match status" value="1"/>
</dbReference>
<dbReference type="Pfam" id="PF25084">
    <property type="entry name" value="LbH_EIF2B"/>
    <property type="match status" value="1"/>
</dbReference>
<dbReference type="Gene3D" id="2.160.10.10">
    <property type="entry name" value="Hexapeptide repeat proteins"/>
    <property type="match status" value="1"/>
</dbReference>
<dbReference type="OrthoDB" id="424572at2759"/>
<proteinExistence type="inferred from homology"/>
<dbReference type="FunFam" id="3.90.550.10:FF:000066">
    <property type="entry name" value="Translation initiation factor eIF-2B subunit epsilon"/>
    <property type="match status" value="1"/>
</dbReference>
<comment type="caution">
    <text evidence="11">The sequence shown here is derived from an EMBL/GenBank/DDBJ whole genome shotgun (WGS) entry which is preliminary data.</text>
</comment>
<gene>
    <name evidence="11" type="ORF">TRICI_002237</name>
</gene>
<keyword evidence="4" id="KW-0396">Initiation factor</keyword>
<dbReference type="InterPro" id="IPR011004">
    <property type="entry name" value="Trimer_LpxA-like_sf"/>
</dbReference>
<reference evidence="11" key="1">
    <citation type="journal article" date="2019" name="G3 (Bethesda)">
        <title>Genome Assemblies of Two Rare Opportunistic Yeast Pathogens: Diutina rugosa (syn. Candida rugosa) and Trichomonascus ciferrii (syn. Candida ciferrii).</title>
        <authorList>
            <person name="Mixao V."/>
            <person name="Saus E."/>
            <person name="Hansen A.P."/>
            <person name="Lass-Florl C."/>
            <person name="Gabaldon T."/>
        </authorList>
    </citation>
    <scope>NUCLEOTIDE SEQUENCE</scope>
    <source>
        <strain evidence="11">CBS 4856</strain>
    </source>
</reference>
<dbReference type="PANTHER" id="PTHR45887:SF1">
    <property type="entry name" value="TRANSLATION INITIATION FACTOR EIF-2B SUBUNIT EPSILON"/>
    <property type="match status" value="1"/>
</dbReference>
<dbReference type="InterPro" id="IPR029044">
    <property type="entry name" value="Nucleotide-diphossugar_trans"/>
</dbReference>
<keyword evidence="5" id="KW-0648">Protein biosynthesis</keyword>
<feature type="region of interest" description="Disordered" evidence="9">
    <location>
        <begin position="483"/>
        <end position="503"/>
    </location>
</feature>
<evidence type="ECO:0000256" key="6">
    <source>
        <dbReference type="ARBA" id="ARBA00044144"/>
    </source>
</evidence>
<evidence type="ECO:0000256" key="5">
    <source>
        <dbReference type="ARBA" id="ARBA00022917"/>
    </source>
</evidence>
<dbReference type="InterPro" id="IPR056764">
    <property type="entry name" value="LbH_EIF2B3/5"/>
</dbReference>
<dbReference type="SUPFAM" id="SSF53448">
    <property type="entry name" value="Nucleotide-diphospho-sugar transferases"/>
    <property type="match status" value="1"/>
</dbReference>
<dbReference type="InterPro" id="IPR051956">
    <property type="entry name" value="eIF2B_epsilon"/>
</dbReference>
<evidence type="ECO:0000256" key="1">
    <source>
        <dbReference type="ARBA" id="ARBA00004514"/>
    </source>
</evidence>
<dbReference type="InterPro" id="IPR044123">
    <property type="entry name" value="W2_eIF2B_epsilon"/>
</dbReference>
<dbReference type="PROSITE" id="PS51363">
    <property type="entry name" value="W2"/>
    <property type="match status" value="1"/>
</dbReference>
<evidence type="ECO:0000256" key="2">
    <source>
        <dbReference type="ARBA" id="ARBA00007878"/>
    </source>
</evidence>
<dbReference type="Proteomes" id="UP000761534">
    <property type="component" value="Unassembled WGS sequence"/>
</dbReference>
<name>A0A642V8K4_9ASCO</name>